<reference evidence="2 3" key="1">
    <citation type="submission" date="2016-07" db="EMBL/GenBank/DDBJ databases">
        <authorList>
            <person name="Townsley L."/>
            <person name="Shank E.A."/>
        </authorList>
    </citation>
    <scope>NUCLEOTIDE SEQUENCE [LARGE SCALE GENOMIC DNA]</scope>
    <source>
        <strain evidence="2 3">CH01</strain>
    </source>
</reference>
<name>A0ABX3A0Y7_9BACI</name>
<sequence length="93" mass="10264">MSFQNRGIGHPEHQDDPNKLHIVAVRKNGDGDITDVKFQNGEIVGIEQAIAMAELEQIEDVNTGLTRGDNPHKTLRSYPDGDPTNNLSNLPTF</sequence>
<feature type="region of interest" description="Disordered" evidence="1">
    <location>
        <begin position="62"/>
        <end position="93"/>
    </location>
</feature>
<evidence type="ECO:0008006" key="4">
    <source>
        <dbReference type="Google" id="ProtNLM"/>
    </source>
</evidence>
<dbReference type="EMBL" id="MDKC01000004">
    <property type="protein sequence ID" value="ODG92973.1"/>
    <property type="molecule type" value="Genomic_DNA"/>
</dbReference>
<evidence type="ECO:0000313" key="2">
    <source>
        <dbReference type="EMBL" id="ODG92973.1"/>
    </source>
</evidence>
<protein>
    <recommendedName>
        <fullName evidence="4">DUF3892 domain-containing protein</fullName>
    </recommendedName>
</protein>
<organism evidence="2 3">
    <name type="scientific">Gottfriedia luciferensis</name>
    <dbReference type="NCBI Taxonomy" id="178774"/>
    <lineage>
        <taxon>Bacteria</taxon>
        <taxon>Bacillati</taxon>
        <taxon>Bacillota</taxon>
        <taxon>Bacilli</taxon>
        <taxon>Bacillales</taxon>
        <taxon>Bacillaceae</taxon>
        <taxon>Gottfriedia</taxon>
    </lineage>
</organism>
<gene>
    <name evidence="2" type="ORF">BED47_17495</name>
</gene>
<dbReference type="Pfam" id="PF13031">
    <property type="entry name" value="DUF3892"/>
    <property type="match status" value="1"/>
</dbReference>
<dbReference type="RefSeq" id="WP_069032911.1">
    <property type="nucleotide sequence ID" value="NZ_MDKC01000004.1"/>
</dbReference>
<comment type="caution">
    <text evidence="2">The sequence shown here is derived from an EMBL/GenBank/DDBJ whole genome shotgun (WGS) entry which is preliminary data.</text>
</comment>
<evidence type="ECO:0000256" key="1">
    <source>
        <dbReference type="SAM" id="MobiDB-lite"/>
    </source>
</evidence>
<feature type="compositionally biased region" description="Polar residues" evidence="1">
    <location>
        <begin position="83"/>
        <end position="93"/>
    </location>
</feature>
<proteinExistence type="predicted"/>
<keyword evidence="3" id="KW-1185">Reference proteome</keyword>
<evidence type="ECO:0000313" key="3">
    <source>
        <dbReference type="Proteomes" id="UP000094580"/>
    </source>
</evidence>
<dbReference type="InterPro" id="IPR024997">
    <property type="entry name" value="DUF3892"/>
</dbReference>
<dbReference type="Proteomes" id="UP000094580">
    <property type="component" value="Unassembled WGS sequence"/>
</dbReference>
<accession>A0ABX3A0Y7</accession>